<evidence type="ECO:0000313" key="6">
    <source>
        <dbReference type="Proteomes" id="UP001597116"/>
    </source>
</evidence>
<evidence type="ECO:0000256" key="2">
    <source>
        <dbReference type="ARBA" id="ARBA00006472"/>
    </source>
</evidence>
<accession>A0ABW3QJK1</accession>
<dbReference type="Gene3D" id="3.30.1360.20">
    <property type="entry name" value="Transcriptional coactivator/pterin dehydratase"/>
    <property type="match status" value="1"/>
</dbReference>
<proteinExistence type="inferred from homology"/>
<dbReference type="SUPFAM" id="SSF55248">
    <property type="entry name" value="PCD-like"/>
    <property type="match status" value="1"/>
</dbReference>
<reference evidence="6" key="1">
    <citation type="journal article" date="2019" name="Int. J. Syst. Evol. Microbiol.">
        <title>The Global Catalogue of Microorganisms (GCM) 10K type strain sequencing project: providing services to taxonomists for standard genome sequencing and annotation.</title>
        <authorList>
            <consortium name="The Broad Institute Genomics Platform"/>
            <consortium name="The Broad Institute Genome Sequencing Center for Infectious Disease"/>
            <person name="Wu L."/>
            <person name="Ma J."/>
        </authorList>
    </citation>
    <scope>NUCLEOTIDE SEQUENCE [LARGE SCALE GENOMIC DNA]</scope>
    <source>
        <strain evidence="6">CCUG 55608</strain>
    </source>
</reference>
<dbReference type="Proteomes" id="UP001597116">
    <property type="component" value="Unassembled WGS sequence"/>
</dbReference>
<comment type="catalytic activity">
    <reaction evidence="1">
        <text>(4aS,6R)-4a-hydroxy-L-erythro-5,6,7,8-tetrahydrobiopterin = (6R)-L-erythro-6,7-dihydrobiopterin + H2O</text>
        <dbReference type="Rhea" id="RHEA:11920"/>
        <dbReference type="ChEBI" id="CHEBI:15377"/>
        <dbReference type="ChEBI" id="CHEBI:15642"/>
        <dbReference type="ChEBI" id="CHEBI:43120"/>
        <dbReference type="EC" id="4.2.1.96"/>
    </reaction>
</comment>
<dbReference type="EC" id="4.2.1.96" evidence="3"/>
<dbReference type="GO" id="GO:0008124">
    <property type="term" value="F:4-alpha-hydroxytetrahydrobiopterin dehydratase activity"/>
    <property type="evidence" value="ECO:0007669"/>
    <property type="project" value="UniProtKB-EC"/>
</dbReference>
<keyword evidence="4 5" id="KW-0456">Lyase</keyword>
<evidence type="ECO:0000256" key="4">
    <source>
        <dbReference type="ARBA" id="ARBA00023239"/>
    </source>
</evidence>
<evidence type="ECO:0000313" key="5">
    <source>
        <dbReference type="EMBL" id="MFD1143056.1"/>
    </source>
</evidence>
<comment type="caution">
    <text evidence="5">The sequence shown here is derived from an EMBL/GenBank/DDBJ whole genome shotgun (WGS) entry which is preliminary data.</text>
</comment>
<dbReference type="Pfam" id="PF01329">
    <property type="entry name" value="Pterin_4a"/>
    <property type="match status" value="1"/>
</dbReference>
<sequence>MWQEQNNQLTRTFEFRDFSEAFAFMTRVALIAEKMDHHPTWTNTYNKVWCRLSTHDAGDTVTEKDRKLADAIDQLLGEG</sequence>
<keyword evidence="6" id="KW-1185">Reference proteome</keyword>
<evidence type="ECO:0000256" key="3">
    <source>
        <dbReference type="ARBA" id="ARBA00013252"/>
    </source>
</evidence>
<comment type="similarity">
    <text evidence="2">Belongs to the pterin-4-alpha-carbinolamine dehydratase family.</text>
</comment>
<organism evidence="5 6">
    <name type="scientific">Larkinella insperata</name>
    <dbReference type="NCBI Taxonomy" id="332158"/>
    <lineage>
        <taxon>Bacteria</taxon>
        <taxon>Pseudomonadati</taxon>
        <taxon>Bacteroidota</taxon>
        <taxon>Cytophagia</taxon>
        <taxon>Cytophagales</taxon>
        <taxon>Spirosomataceae</taxon>
        <taxon>Larkinella</taxon>
    </lineage>
</organism>
<dbReference type="PANTHER" id="PTHR12599:SF0">
    <property type="entry name" value="PTERIN-4-ALPHA-CARBINOLAMINE DEHYDRATASE"/>
    <property type="match status" value="1"/>
</dbReference>
<evidence type="ECO:0000256" key="1">
    <source>
        <dbReference type="ARBA" id="ARBA00001554"/>
    </source>
</evidence>
<protein>
    <recommendedName>
        <fullName evidence="3">4a-hydroxytetrahydrobiopterin dehydratase</fullName>
        <ecNumber evidence="3">4.2.1.96</ecNumber>
    </recommendedName>
</protein>
<dbReference type="InterPro" id="IPR036428">
    <property type="entry name" value="PCD_sf"/>
</dbReference>
<dbReference type="InterPro" id="IPR001533">
    <property type="entry name" value="Pterin_deHydtase"/>
</dbReference>
<dbReference type="RefSeq" id="WP_265990901.1">
    <property type="nucleotide sequence ID" value="NZ_CP110973.1"/>
</dbReference>
<gene>
    <name evidence="5" type="ORF">ACFQ4C_18160</name>
</gene>
<dbReference type="EMBL" id="JBHTLP010000011">
    <property type="protein sequence ID" value="MFD1143056.1"/>
    <property type="molecule type" value="Genomic_DNA"/>
</dbReference>
<dbReference type="PANTHER" id="PTHR12599">
    <property type="entry name" value="PTERIN-4-ALPHA-CARBINOLAMINE DEHYDRATASE"/>
    <property type="match status" value="1"/>
</dbReference>
<name>A0ABW3QJK1_9BACT</name>